<accession>A0A839EH30</accession>
<comment type="caution">
    <text evidence="2">The sequence shown here is derived from an EMBL/GenBank/DDBJ whole genome shotgun (WGS) entry which is preliminary data.</text>
</comment>
<dbReference type="EMBL" id="JACGXN010000001">
    <property type="protein sequence ID" value="MBA8878202.1"/>
    <property type="molecule type" value="Genomic_DNA"/>
</dbReference>
<keyword evidence="3" id="KW-1185">Reference proteome</keyword>
<gene>
    <name evidence="2" type="ORF">FHW16_001884</name>
</gene>
<organism evidence="2 3">
    <name type="scientific">Phyllobacterium myrsinacearum</name>
    <dbReference type="NCBI Taxonomy" id="28101"/>
    <lineage>
        <taxon>Bacteria</taxon>
        <taxon>Pseudomonadati</taxon>
        <taxon>Pseudomonadota</taxon>
        <taxon>Alphaproteobacteria</taxon>
        <taxon>Hyphomicrobiales</taxon>
        <taxon>Phyllobacteriaceae</taxon>
        <taxon>Phyllobacterium</taxon>
    </lineage>
</organism>
<sequence length="136" mass="14878">MTPERFQELTEIYGADVRRWPPPEQTAAVVFIKDYPDLARPALAAAAKLDTLLSGYQIAQPDTVLREKIIAASGKSWSGWRRARLWWQGTGIAGIGLAGAITGALLIGVIHSAETRGYEDQAYAVTAFNITDEMDE</sequence>
<keyword evidence="1" id="KW-1133">Transmembrane helix</keyword>
<feature type="transmembrane region" description="Helical" evidence="1">
    <location>
        <begin position="85"/>
        <end position="110"/>
    </location>
</feature>
<evidence type="ECO:0000313" key="3">
    <source>
        <dbReference type="Proteomes" id="UP000549052"/>
    </source>
</evidence>
<keyword evidence="1" id="KW-0812">Transmembrane</keyword>
<proteinExistence type="predicted"/>
<keyword evidence="1" id="KW-0472">Membrane</keyword>
<dbReference type="Proteomes" id="UP000549052">
    <property type="component" value="Unassembled WGS sequence"/>
</dbReference>
<protein>
    <submittedName>
        <fullName evidence="2">Uncharacterized protein</fullName>
    </submittedName>
</protein>
<name>A0A839EH30_9HYPH</name>
<evidence type="ECO:0000256" key="1">
    <source>
        <dbReference type="SAM" id="Phobius"/>
    </source>
</evidence>
<evidence type="ECO:0000313" key="2">
    <source>
        <dbReference type="EMBL" id="MBA8878202.1"/>
    </source>
</evidence>
<reference evidence="2 3" key="1">
    <citation type="submission" date="2020-07" db="EMBL/GenBank/DDBJ databases">
        <title>Genomic Encyclopedia of Type Strains, Phase IV (KMG-V): Genome sequencing to study the core and pangenomes of soil and plant-associated prokaryotes.</title>
        <authorList>
            <person name="Whitman W."/>
        </authorList>
    </citation>
    <scope>NUCLEOTIDE SEQUENCE [LARGE SCALE GENOMIC DNA]</scope>
    <source>
        <strain evidence="2 3">AN3</strain>
    </source>
</reference>
<dbReference type="RefSeq" id="WP_182548764.1">
    <property type="nucleotide sequence ID" value="NZ_JACGXN010000001.1"/>
</dbReference>
<dbReference type="AlphaFoldDB" id="A0A839EH30"/>